<organism evidence="1 2">
    <name type="scientific">Phytophthora rubi</name>
    <dbReference type="NCBI Taxonomy" id="129364"/>
    <lineage>
        <taxon>Eukaryota</taxon>
        <taxon>Sar</taxon>
        <taxon>Stramenopiles</taxon>
        <taxon>Oomycota</taxon>
        <taxon>Peronosporomycetes</taxon>
        <taxon>Peronosporales</taxon>
        <taxon>Peronosporaceae</taxon>
        <taxon>Phytophthora</taxon>
    </lineage>
</organism>
<dbReference type="EMBL" id="QXFT01000580">
    <property type="protein sequence ID" value="KAE9340317.1"/>
    <property type="molecule type" value="Genomic_DNA"/>
</dbReference>
<dbReference type="Proteomes" id="UP000434957">
    <property type="component" value="Unassembled WGS sequence"/>
</dbReference>
<protein>
    <submittedName>
        <fullName evidence="1">Uncharacterized protein</fullName>
    </submittedName>
</protein>
<gene>
    <name evidence="1" type="ORF">PR003_g10559</name>
</gene>
<reference evidence="1 2" key="1">
    <citation type="submission" date="2018-08" db="EMBL/GenBank/DDBJ databases">
        <title>Genomic investigation of the strawberry pathogen Phytophthora fragariae indicates pathogenicity is determined by transcriptional variation in three key races.</title>
        <authorList>
            <person name="Adams T.M."/>
            <person name="Armitage A.D."/>
            <person name="Sobczyk M.K."/>
            <person name="Bates H.J."/>
            <person name="Dunwell J.M."/>
            <person name="Nellist C.F."/>
            <person name="Harrison R.J."/>
        </authorList>
    </citation>
    <scope>NUCLEOTIDE SEQUENCE [LARGE SCALE GENOMIC DNA]</scope>
    <source>
        <strain evidence="1 2">SCRP333</strain>
    </source>
</reference>
<evidence type="ECO:0000313" key="2">
    <source>
        <dbReference type="Proteomes" id="UP000434957"/>
    </source>
</evidence>
<accession>A0A6A4FEZ6</accession>
<sequence length="32" mass="3821">MLGELHGELYSFPQRDAAHLDDEFIRREGRVY</sequence>
<evidence type="ECO:0000313" key="1">
    <source>
        <dbReference type="EMBL" id="KAE9340317.1"/>
    </source>
</evidence>
<name>A0A6A4FEZ6_9STRA</name>
<keyword evidence="2" id="KW-1185">Reference proteome</keyword>
<comment type="caution">
    <text evidence="1">The sequence shown here is derived from an EMBL/GenBank/DDBJ whole genome shotgun (WGS) entry which is preliminary data.</text>
</comment>
<dbReference type="AlphaFoldDB" id="A0A6A4FEZ6"/>
<proteinExistence type="predicted"/>